<comment type="caution">
    <text evidence="2">The sequence shown here is derived from an EMBL/GenBank/DDBJ whole genome shotgun (WGS) entry which is preliminary data.</text>
</comment>
<reference evidence="3" key="1">
    <citation type="journal article" date="2019" name="Int. J. Syst. Evol. Microbiol.">
        <title>The Global Catalogue of Microorganisms (GCM) 10K type strain sequencing project: providing services to taxonomists for standard genome sequencing and annotation.</title>
        <authorList>
            <consortium name="The Broad Institute Genomics Platform"/>
            <consortium name="The Broad Institute Genome Sequencing Center for Infectious Disease"/>
            <person name="Wu L."/>
            <person name="Ma J."/>
        </authorList>
    </citation>
    <scope>NUCLEOTIDE SEQUENCE [LARGE SCALE GENOMIC DNA]</scope>
    <source>
        <strain evidence="3">JCM 4788</strain>
    </source>
</reference>
<sequence>MSTAEAPHDVIWVLAGYSKEDDFLRTTFPISRAQLAELREVIPPDPEDPWMWAYCYPVLLDVWPAVEKILRCGRPDPALEYQTRAWAAETTD</sequence>
<evidence type="ECO:0000313" key="3">
    <source>
        <dbReference type="Proteomes" id="UP001500879"/>
    </source>
</evidence>
<feature type="domain" description="DUF7683" evidence="1">
    <location>
        <begin position="11"/>
        <end position="70"/>
    </location>
</feature>
<dbReference type="Proteomes" id="UP001500879">
    <property type="component" value="Unassembled WGS sequence"/>
</dbReference>
<accession>A0ABP3IS63</accession>
<gene>
    <name evidence="2" type="ORF">GCM10010357_49120</name>
</gene>
<keyword evidence="3" id="KW-1185">Reference proteome</keyword>
<proteinExistence type="predicted"/>
<dbReference type="EMBL" id="BAAABX010000051">
    <property type="protein sequence ID" value="GAA0421884.1"/>
    <property type="molecule type" value="Genomic_DNA"/>
</dbReference>
<dbReference type="RefSeq" id="WP_344028125.1">
    <property type="nucleotide sequence ID" value="NZ_BAAABX010000051.1"/>
</dbReference>
<dbReference type="Pfam" id="PF24731">
    <property type="entry name" value="DUF7683"/>
    <property type="match status" value="1"/>
</dbReference>
<dbReference type="InterPro" id="IPR056100">
    <property type="entry name" value="DUF7683"/>
</dbReference>
<evidence type="ECO:0000259" key="1">
    <source>
        <dbReference type="Pfam" id="PF24731"/>
    </source>
</evidence>
<evidence type="ECO:0000313" key="2">
    <source>
        <dbReference type="EMBL" id="GAA0421884.1"/>
    </source>
</evidence>
<organism evidence="2 3">
    <name type="scientific">Streptomyces luteireticuli</name>
    <dbReference type="NCBI Taxonomy" id="173858"/>
    <lineage>
        <taxon>Bacteria</taxon>
        <taxon>Bacillati</taxon>
        <taxon>Actinomycetota</taxon>
        <taxon>Actinomycetes</taxon>
        <taxon>Kitasatosporales</taxon>
        <taxon>Streptomycetaceae</taxon>
        <taxon>Streptomyces</taxon>
    </lineage>
</organism>
<protein>
    <recommendedName>
        <fullName evidence="1">DUF7683 domain-containing protein</fullName>
    </recommendedName>
</protein>
<name>A0ABP3IS63_9ACTN</name>